<dbReference type="Pfam" id="PF01979">
    <property type="entry name" value="Amidohydro_1"/>
    <property type="match status" value="1"/>
</dbReference>
<name>A0A8E2DR68_9APHY</name>
<feature type="domain" description="Amidohydrolase-related" evidence="3">
    <location>
        <begin position="418"/>
        <end position="508"/>
    </location>
</feature>
<organism evidence="4 5">
    <name type="scientific">Obba rivulosa</name>
    <dbReference type="NCBI Taxonomy" id="1052685"/>
    <lineage>
        <taxon>Eukaryota</taxon>
        <taxon>Fungi</taxon>
        <taxon>Dikarya</taxon>
        <taxon>Basidiomycota</taxon>
        <taxon>Agaricomycotina</taxon>
        <taxon>Agaricomycetes</taxon>
        <taxon>Polyporales</taxon>
        <taxon>Gelatoporiaceae</taxon>
        <taxon>Obba</taxon>
    </lineage>
</organism>
<dbReference type="AlphaFoldDB" id="A0A8E2DR68"/>
<dbReference type="InterPro" id="IPR011059">
    <property type="entry name" value="Metal-dep_hydrolase_composite"/>
</dbReference>
<keyword evidence="2" id="KW-0812">Transmembrane</keyword>
<dbReference type="SUPFAM" id="SSF51338">
    <property type="entry name" value="Composite domain of metallo-dependent hydrolases"/>
    <property type="match status" value="1"/>
</dbReference>
<dbReference type="SUPFAM" id="SSF51556">
    <property type="entry name" value="Metallo-dependent hydrolases"/>
    <property type="match status" value="1"/>
</dbReference>
<reference evidence="4 5" key="1">
    <citation type="submission" date="2016-07" db="EMBL/GenBank/DDBJ databases">
        <title>Draft genome of the white-rot fungus Obba rivulosa 3A-2.</title>
        <authorList>
            <consortium name="DOE Joint Genome Institute"/>
            <person name="Miettinen O."/>
            <person name="Riley R."/>
            <person name="Acob R."/>
            <person name="Barry K."/>
            <person name="Cullen D."/>
            <person name="De Vries R."/>
            <person name="Hainaut M."/>
            <person name="Hatakka A."/>
            <person name="Henrissat B."/>
            <person name="Hilden K."/>
            <person name="Kuo R."/>
            <person name="Labutti K."/>
            <person name="Lipzen A."/>
            <person name="Makela M.R."/>
            <person name="Sandor L."/>
            <person name="Spatafora J.W."/>
            <person name="Grigoriev I.V."/>
            <person name="Hibbett D.S."/>
        </authorList>
    </citation>
    <scope>NUCLEOTIDE SEQUENCE [LARGE SCALE GENOMIC DNA]</scope>
    <source>
        <strain evidence="4 5">3A-2</strain>
    </source>
</reference>
<dbReference type="Gene3D" id="3.20.20.140">
    <property type="entry name" value="Metal-dependent hydrolases"/>
    <property type="match status" value="2"/>
</dbReference>
<feature type="region of interest" description="Disordered" evidence="1">
    <location>
        <begin position="1"/>
        <end position="23"/>
    </location>
</feature>
<gene>
    <name evidence="4" type="ORF">OBBRIDRAFT_823596</name>
</gene>
<evidence type="ECO:0000256" key="1">
    <source>
        <dbReference type="SAM" id="MobiDB-lite"/>
    </source>
</evidence>
<evidence type="ECO:0000259" key="3">
    <source>
        <dbReference type="Pfam" id="PF01979"/>
    </source>
</evidence>
<protein>
    <recommendedName>
        <fullName evidence="3">Amidohydrolase-related domain-containing protein</fullName>
    </recommendedName>
</protein>
<dbReference type="InterPro" id="IPR006680">
    <property type="entry name" value="Amidohydro-rel"/>
</dbReference>
<dbReference type="InterPro" id="IPR051781">
    <property type="entry name" value="Metallo-dep_Hydrolase"/>
</dbReference>
<evidence type="ECO:0000313" key="4">
    <source>
        <dbReference type="EMBL" id="OCH94314.1"/>
    </source>
</evidence>
<sequence length="976" mass="106099">MASKVRTLEPTEAMQPVLQPTSRSSPLKPLLVSLCAVVASVTVVASTAFLHWPAGEPSVRIQHVPISSQQILSQCAALRAKPEPPEDFLARESSDRFQNGTKPTLIRNAAIWTGARNGTETVFGDVLLDKGIVKGIGYIPVHLYATVEELQIVDAKGGWVTPGLVDIHSHVGVLSVPFTESTFEINSRHGPIVPWLRSIDALHTHDAAFQLAAAGGVTTVQVLPGSANAIAGQAFMVKVRQTAEKSPTSMLLEPPITLNGSVSDPSAPLRWRHLKQACGENLIQYGNRMDSVWSFRAAYDQARRIMSQQDAFCAKAEAGLWDELYGQDYPESLQWEVMVDVLRGRVKVATHCYEAVDIDDMVRISNEFQFPIASFQHASEAWLIPDVIKRTWGGTPAVAVFATSGRYKLESYRASEFAPRILADNGIQVIMKTDHPALNARYLLYEAQLAHYYGLPPHLALASITSVPAAAVGMQHRIGLLREGADADVVLWDSHPLQLGSTPRKVWIDGILQVGSDEEHIIIGRGKDGREWQSNPKVQNWDVERNLSIKWDGLPPIAGKTRSGRVLFTNVRELWVRGEDGIQERFSGSETNLAEVMIEKGRVSCVGRTCAGRSTTDATIDLHGGSISPSFMAFGSPLGLEEIQSEQSTGNGAPYDPFVRDVPAILGDAGGVIRTVDGLQFGTRDALIAHRAGVTYATTALSQIRITGVQSVSPIAGLSATFRTGSQHALAPNAVVKPITALHVIVSKPPPFSWMGRPPVSVSTQIAALRRLLLDGEDERTETGQWFKKAAEGTIPLVIDVNSADIMATLLRLKREVEDKRGSFMNMVFARATEAYIIADEIAQARVGVILSPPRPFPATWDDRRILPGPPLTNDTALVTLLEHKVTVAIGNQEAWQARTTRFDAAWAALESDLRISRLQAHALASTNLEKLLGVDEWVGYDGGDLVAYDGGSAFDYASKVVAVTSPAQGFVEVFP</sequence>
<dbReference type="PANTHER" id="PTHR43135:SF3">
    <property type="entry name" value="ALPHA-D-RIBOSE 1-METHYLPHOSPHONATE 5-TRIPHOSPHATE DIPHOSPHATASE"/>
    <property type="match status" value="1"/>
</dbReference>
<keyword evidence="2" id="KW-0472">Membrane</keyword>
<keyword evidence="5" id="KW-1185">Reference proteome</keyword>
<dbReference type="EMBL" id="KV722345">
    <property type="protein sequence ID" value="OCH94314.1"/>
    <property type="molecule type" value="Genomic_DNA"/>
</dbReference>
<proteinExistence type="predicted"/>
<dbReference type="Proteomes" id="UP000250043">
    <property type="component" value="Unassembled WGS sequence"/>
</dbReference>
<dbReference type="GO" id="GO:0016810">
    <property type="term" value="F:hydrolase activity, acting on carbon-nitrogen (but not peptide) bonds"/>
    <property type="evidence" value="ECO:0007669"/>
    <property type="project" value="InterPro"/>
</dbReference>
<evidence type="ECO:0000313" key="5">
    <source>
        <dbReference type="Proteomes" id="UP000250043"/>
    </source>
</evidence>
<dbReference type="PANTHER" id="PTHR43135">
    <property type="entry name" value="ALPHA-D-RIBOSE 1-METHYLPHOSPHONATE 5-TRIPHOSPHATE DIPHOSPHATASE"/>
    <property type="match status" value="1"/>
</dbReference>
<dbReference type="InterPro" id="IPR032466">
    <property type="entry name" value="Metal_Hydrolase"/>
</dbReference>
<evidence type="ECO:0000256" key="2">
    <source>
        <dbReference type="SAM" id="Phobius"/>
    </source>
</evidence>
<dbReference type="OrthoDB" id="10258955at2759"/>
<accession>A0A8E2DR68</accession>
<feature type="transmembrane region" description="Helical" evidence="2">
    <location>
        <begin position="30"/>
        <end position="52"/>
    </location>
</feature>
<keyword evidence="2" id="KW-1133">Transmembrane helix</keyword>